<accession>A0A1Y2D3Z4</accession>
<gene>
    <name evidence="1" type="ORF">BCR33DRAFT_711612</name>
</gene>
<proteinExistence type="predicted"/>
<protein>
    <submittedName>
        <fullName evidence="1">Uncharacterized protein</fullName>
    </submittedName>
</protein>
<evidence type="ECO:0000313" key="2">
    <source>
        <dbReference type="Proteomes" id="UP000193642"/>
    </source>
</evidence>
<sequence>MDKTAENGLVESPPLVHRSLNRGIQLDVVSIGIRGTCGSQSMEGTWALLSKTSIQPAQPSILQLASMILKNSCQLIWMSPSLPSNSI</sequence>
<dbReference type="AlphaFoldDB" id="A0A1Y2D3Z4"/>
<organism evidence="1 2">
    <name type="scientific">Rhizoclosmatium globosum</name>
    <dbReference type="NCBI Taxonomy" id="329046"/>
    <lineage>
        <taxon>Eukaryota</taxon>
        <taxon>Fungi</taxon>
        <taxon>Fungi incertae sedis</taxon>
        <taxon>Chytridiomycota</taxon>
        <taxon>Chytridiomycota incertae sedis</taxon>
        <taxon>Chytridiomycetes</taxon>
        <taxon>Chytridiales</taxon>
        <taxon>Chytriomycetaceae</taxon>
        <taxon>Rhizoclosmatium</taxon>
    </lineage>
</organism>
<comment type="caution">
    <text evidence="1">The sequence shown here is derived from an EMBL/GenBank/DDBJ whole genome shotgun (WGS) entry which is preliminary data.</text>
</comment>
<dbReference type="EMBL" id="MCGO01000002">
    <property type="protein sequence ID" value="ORY53295.1"/>
    <property type="molecule type" value="Genomic_DNA"/>
</dbReference>
<keyword evidence="2" id="KW-1185">Reference proteome</keyword>
<reference evidence="1 2" key="1">
    <citation type="submission" date="2016-07" db="EMBL/GenBank/DDBJ databases">
        <title>Pervasive Adenine N6-methylation of Active Genes in Fungi.</title>
        <authorList>
            <consortium name="DOE Joint Genome Institute"/>
            <person name="Mondo S.J."/>
            <person name="Dannebaum R.O."/>
            <person name="Kuo R.C."/>
            <person name="Labutti K."/>
            <person name="Haridas S."/>
            <person name="Kuo A."/>
            <person name="Salamov A."/>
            <person name="Ahrendt S.R."/>
            <person name="Lipzen A."/>
            <person name="Sullivan W."/>
            <person name="Andreopoulos W.B."/>
            <person name="Clum A."/>
            <person name="Lindquist E."/>
            <person name="Daum C."/>
            <person name="Ramamoorthy G.K."/>
            <person name="Gryganskyi A."/>
            <person name="Culley D."/>
            <person name="Magnuson J.K."/>
            <person name="James T.Y."/>
            <person name="O'Malley M.A."/>
            <person name="Stajich J.E."/>
            <person name="Spatafora J.W."/>
            <person name="Visel A."/>
            <person name="Grigoriev I.V."/>
        </authorList>
    </citation>
    <scope>NUCLEOTIDE SEQUENCE [LARGE SCALE GENOMIC DNA]</scope>
    <source>
        <strain evidence="1 2">JEL800</strain>
    </source>
</reference>
<dbReference type="Proteomes" id="UP000193642">
    <property type="component" value="Unassembled WGS sequence"/>
</dbReference>
<evidence type="ECO:0000313" key="1">
    <source>
        <dbReference type="EMBL" id="ORY53295.1"/>
    </source>
</evidence>
<name>A0A1Y2D3Z4_9FUNG</name>